<organism evidence="9 10">
    <name type="scientific">Saccharomycodes ludwigii</name>
    <dbReference type="NCBI Taxonomy" id="36035"/>
    <lineage>
        <taxon>Eukaryota</taxon>
        <taxon>Fungi</taxon>
        <taxon>Dikarya</taxon>
        <taxon>Ascomycota</taxon>
        <taxon>Saccharomycotina</taxon>
        <taxon>Saccharomycetes</taxon>
        <taxon>Saccharomycodales</taxon>
        <taxon>Saccharomycodaceae</taxon>
        <taxon>Saccharomycodes</taxon>
    </lineage>
</organism>
<dbReference type="Gene3D" id="3.40.630.10">
    <property type="entry name" value="Zn peptidases"/>
    <property type="match status" value="1"/>
</dbReference>
<keyword evidence="3 6" id="KW-0479">Metal-binding</keyword>
<dbReference type="SUPFAM" id="SSF53187">
    <property type="entry name" value="Zn-dependent exopeptidases"/>
    <property type="match status" value="1"/>
</dbReference>
<dbReference type="EMBL" id="UFAJ01000013">
    <property type="protein sequence ID" value="SSD58428.1"/>
    <property type="molecule type" value="Genomic_DNA"/>
</dbReference>
<dbReference type="Gene3D" id="3.50.30.30">
    <property type="match status" value="1"/>
</dbReference>
<accession>A0A376B165</accession>
<sequence>MKASGLFILSTLLTSYVSNALVIPNFENLETVFALNKEQEEFTAPDINNLDTYSLWPHLPYFMKPMVDTDKLQEKITTEQLNSSAWDLYNISKKSIGKYGHPTRVIGSPGHWASINYILSVLNKHRDYYDVSLQEFDAISGKVKSFELNYEDGSKVPTAKPFSLTPPVKEFTGELVHIPNLGCDDADFVSDIHGGKGAKIALVSRGQCPFGDKSQLAGKHGFKAVVIYDNVEEDDGLNGTLGSPNNHTVATIGVSKKVGEKLIASIAASKNNYSLTFAVDSYVDTIKTKNVIADTKHGDPDNIIALGAHSDGVEAGPGINDDGSGTISLLTVAEHLTSFKIKNKVRFAWWSAEEEGLLGSTYYVDQLTPEENSKLRLFMDYDMMASPNYQYQVYDANNKVNPNGSEELKNLYIDYYTSHGLNYSLIPFDGRSDYVAFIENGIPGGGIATGAEGVNTDNGKILDKCYHSLCDDVSNLAFDAFLTNTKLIAHSIATYARSLDGFPEREINNETIASLSAVNHQSQFKYRGPSMVM</sequence>
<keyword evidence="9" id="KW-0031">Aminopeptidase</keyword>
<protein>
    <recommendedName>
        <fullName evidence="6">Peptide hydrolase</fullName>
        <ecNumber evidence="6">3.4.-.-</ecNumber>
    </recommendedName>
</protein>
<keyword evidence="5 6" id="KW-0862">Zinc</keyword>
<dbReference type="InterPro" id="IPR045175">
    <property type="entry name" value="M28_fam"/>
</dbReference>
<evidence type="ECO:0000256" key="6">
    <source>
        <dbReference type="RuleBase" id="RU361240"/>
    </source>
</evidence>
<keyword evidence="6" id="KW-0732">Signal</keyword>
<evidence type="ECO:0000256" key="2">
    <source>
        <dbReference type="ARBA" id="ARBA00022670"/>
    </source>
</evidence>
<keyword evidence="2 6" id="KW-0645">Protease</keyword>
<evidence type="ECO:0000256" key="4">
    <source>
        <dbReference type="ARBA" id="ARBA00022801"/>
    </source>
</evidence>
<reference evidence="10" key="1">
    <citation type="submission" date="2018-06" db="EMBL/GenBank/DDBJ databases">
        <authorList>
            <person name="Guldener U."/>
        </authorList>
    </citation>
    <scope>NUCLEOTIDE SEQUENCE [LARGE SCALE GENOMIC DNA]</scope>
    <source>
        <strain evidence="10">UTAD17</strain>
    </source>
</reference>
<evidence type="ECO:0000256" key="3">
    <source>
        <dbReference type="ARBA" id="ARBA00022723"/>
    </source>
</evidence>
<evidence type="ECO:0000313" key="9">
    <source>
        <dbReference type="EMBL" id="SSD58428.1"/>
    </source>
</evidence>
<feature type="domain" description="PA" evidence="7">
    <location>
        <begin position="172"/>
        <end position="262"/>
    </location>
</feature>
<dbReference type="VEuPathDB" id="FungiDB:SCODWIG_00189"/>
<dbReference type="PANTHER" id="PTHR12147:SF17">
    <property type="entry name" value="AMINOPEPTIDASE Y"/>
    <property type="match status" value="1"/>
</dbReference>
<dbReference type="Pfam" id="PF02225">
    <property type="entry name" value="PA"/>
    <property type="match status" value="1"/>
</dbReference>
<dbReference type="InterPro" id="IPR046450">
    <property type="entry name" value="PA_dom_sf"/>
</dbReference>
<dbReference type="Pfam" id="PF04389">
    <property type="entry name" value="Peptidase_M28"/>
    <property type="match status" value="1"/>
</dbReference>
<dbReference type="SUPFAM" id="SSF52025">
    <property type="entry name" value="PA domain"/>
    <property type="match status" value="1"/>
</dbReference>
<dbReference type="InterPro" id="IPR007484">
    <property type="entry name" value="Peptidase_M28"/>
</dbReference>
<gene>
    <name evidence="9" type="ORF">SCODWIG_00189</name>
</gene>
<dbReference type="AlphaFoldDB" id="A0A376B165"/>
<dbReference type="GO" id="GO:0006508">
    <property type="term" value="P:proteolysis"/>
    <property type="evidence" value="ECO:0007669"/>
    <property type="project" value="UniProtKB-KW"/>
</dbReference>
<evidence type="ECO:0000256" key="5">
    <source>
        <dbReference type="ARBA" id="ARBA00022833"/>
    </source>
</evidence>
<comment type="cofactor">
    <cofactor evidence="1">
        <name>Zn(2+)</name>
        <dbReference type="ChEBI" id="CHEBI:29105"/>
    </cofactor>
</comment>
<dbReference type="EC" id="3.4.-.-" evidence="6"/>
<keyword evidence="10" id="KW-1185">Reference proteome</keyword>
<dbReference type="FunFam" id="3.40.630.10:FF:000093">
    <property type="entry name" value="Peptide hydrolase"/>
    <property type="match status" value="1"/>
</dbReference>
<dbReference type="Proteomes" id="UP000262825">
    <property type="component" value="Unassembled WGS sequence"/>
</dbReference>
<dbReference type="GO" id="GO:0046872">
    <property type="term" value="F:metal ion binding"/>
    <property type="evidence" value="ECO:0007669"/>
    <property type="project" value="UniProtKB-KW"/>
</dbReference>
<feature type="chain" id="PRO_5016487568" description="Peptide hydrolase" evidence="6">
    <location>
        <begin position="21"/>
        <end position="533"/>
    </location>
</feature>
<keyword evidence="4 6" id="KW-0378">Hydrolase</keyword>
<name>A0A376B165_9ASCO</name>
<dbReference type="PANTHER" id="PTHR12147">
    <property type="entry name" value="METALLOPEPTIDASE M28 FAMILY MEMBER"/>
    <property type="match status" value="1"/>
</dbReference>
<evidence type="ECO:0000256" key="1">
    <source>
        <dbReference type="ARBA" id="ARBA00001947"/>
    </source>
</evidence>
<dbReference type="GO" id="GO:0004177">
    <property type="term" value="F:aminopeptidase activity"/>
    <property type="evidence" value="ECO:0007669"/>
    <property type="project" value="UniProtKB-KW"/>
</dbReference>
<comment type="similarity">
    <text evidence="6">Belongs to the peptidase M28 family.</text>
</comment>
<evidence type="ECO:0000313" key="10">
    <source>
        <dbReference type="Proteomes" id="UP000262825"/>
    </source>
</evidence>
<dbReference type="CDD" id="cd02130">
    <property type="entry name" value="PA_ScAPY_like"/>
    <property type="match status" value="1"/>
</dbReference>
<evidence type="ECO:0000259" key="7">
    <source>
        <dbReference type="Pfam" id="PF02225"/>
    </source>
</evidence>
<dbReference type="GO" id="GO:0008235">
    <property type="term" value="F:metalloexopeptidase activity"/>
    <property type="evidence" value="ECO:0007669"/>
    <property type="project" value="InterPro"/>
</dbReference>
<feature type="domain" description="Peptidase M28" evidence="8">
    <location>
        <begin position="290"/>
        <end position="490"/>
    </location>
</feature>
<dbReference type="InterPro" id="IPR003137">
    <property type="entry name" value="PA_domain"/>
</dbReference>
<feature type="signal peptide" evidence="6">
    <location>
        <begin position="1"/>
        <end position="20"/>
    </location>
</feature>
<dbReference type="OrthoDB" id="10013407at2759"/>
<evidence type="ECO:0000259" key="8">
    <source>
        <dbReference type="Pfam" id="PF04389"/>
    </source>
</evidence>
<proteinExistence type="inferred from homology"/>